<dbReference type="PaxDb" id="3708-A0A078I459"/>
<accession>A0A078I459</accession>
<dbReference type="Proteomes" id="UP001295469">
    <property type="component" value="Chromosome A04"/>
</dbReference>
<proteinExistence type="predicted"/>
<dbReference type="EMBL" id="LK032629">
    <property type="protein sequence ID" value="CDY45580.1"/>
    <property type="molecule type" value="Genomic_DNA"/>
</dbReference>
<dbReference type="EMBL" id="HG994358">
    <property type="protein sequence ID" value="CAF2279464.1"/>
    <property type="molecule type" value="Genomic_DNA"/>
</dbReference>
<reference evidence="1" key="3">
    <citation type="submission" date="2021-01" db="EMBL/GenBank/DDBJ databases">
        <authorList>
            <consortium name="Genoscope - CEA"/>
            <person name="William W."/>
        </authorList>
    </citation>
    <scope>NUCLEOTIDE SEQUENCE</scope>
</reference>
<gene>
    <name evidence="2" type="primary">BnaA04g14470D</name>
    <name evidence="1" type="ORF">DARMORV10_A04P18890.1</name>
    <name evidence="2" type="ORF">GSBRNA2T00082303001</name>
</gene>
<dbReference type="AlphaFoldDB" id="A0A078I459"/>
<dbReference type="GO" id="GO:0005634">
    <property type="term" value="C:nucleus"/>
    <property type="evidence" value="ECO:0000318"/>
    <property type="project" value="GO_Central"/>
</dbReference>
<dbReference type="PANTHER" id="PTHR33432">
    <property type="entry name" value="PROTEIN EMSY-LIKE 4"/>
    <property type="match status" value="1"/>
</dbReference>
<evidence type="ECO:0000313" key="2">
    <source>
        <dbReference type="EMBL" id="CDY45580.1"/>
    </source>
</evidence>
<evidence type="ECO:0000313" key="1">
    <source>
        <dbReference type="EMBL" id="CAF2279464.1"/>
    </source>
</evidence>
<reference evidence="2" key="2">
    <citation type="submission" date="2014-06" db="EMBL/GenBank/DDBJ databases">
        <authorList>
            <person name="Genoscope - CEA"/>
        </authorList>
    </citation>
    <scope>NUCLEOTIDE SEQUENCE</scope>
</reference>
<dbReference type="GO" id="GO:0050832">
    <property type="term" value="P:defense response to fungus"/>
    <property type="evidence" value="ECO:0007669"/>
    <property type="project" value="InterPro"/>
</dbReference>
<dbReference type="STRING" id="3708.A0A078I459"/>
<protein>
    <submittedName>
        <fullName evidence="1">(rape) hypothetical protein</fullName>
    </submittedName>
    <submittedName>
        <fullName evidence="2">BnaA04g14470D protein</fullName>
    </submittedName>
</protein>
<reference evidence="2 3" key="1">
    <citation type="journal article" date="2014" name="Science">
        <title>Plant genetics. Early allopolyploid evolution in the post-Neolithic Brassica napus oilseed genome.</title>
        <authorList>
            <person name="Chalhoub B."/>
            <person name="Denoeud F."/>
            <person name="Liu S."/>
            <person name="Parkin I.A."/>
            <person name="Tang H."/>
            <person name="Wang X."/>
            <person name="Chiquet J."/>
            <person name="Belcram H."/>
            <person name="Tong C."/>
            <person name="Samans B."/>
            <person name="Correa M."/>
            <person name="Da Silva C."/>
            <person name="Just J."/>
            <person name="Falentin C."/>
            <person name="Koh C.S."/>
            <person name="Le Clainche I."/>
            <person name="Bernard M."/>
            <person name="Bento P."/>
            <person name="Noel B."/>
            <person name="Labadie K."/>
            <person name="Alberti A."/>
            <person name="Charles M."/>
            <person name="Arnaud D."/>
            <person name="Guo H."/>
            <person name="Daviaud C."/>
            <person name="Alamery S."/>
            <person name="Jabbari K."/>
            <person name="Zhao M."/>
            <person name="Edger P.P."/>
            <person name="Chelaifa H."/>
            <person name="Tack D."/>
            <person name="Lassalle G."/>
            <person name="Mestiri I."/>
            <person name="Schnel N."/>
            <person name="Le Paslier M.C."/>
            <person name="Fan G."/>
            <person name="Renault V."/>
            <person name="Bayer P.E."/>
            <person name="Golicz A.A."/>
            <person name="Manoli S."/>
            <person name="Lee T.H."/>
            <person name="Thi V.H."/>
            <person name="Chalabi S."/>
            <person name="Hu Q."/>
            <person name="Fan C."/>
            <person name="Tollenaere R."/>
            <person name="Lu Y."/>
            <person name="Battail C."/>
            <person name="Shen J."/>
            <person name="Sidebottom C.H."/>
            <person name="Wang X."/>
            <person name="Canaguier A."/>
            <person name="Chauveau A."/>
            <person name="Berard A."/>
            <person name="Deniot G."/>
            <person name="Guan M."/>
            <person name="Liu Z."/>
            <person name="Sun F."/>
            <person name="Lim Y.P."/>
            <person name="Lyons E."/>
            <person name="Town C.D."/>
            <person name="Bancroft I."/>
            <person name="Wang X."/>
            <person name="Meng J."/>
            <person name="Ma J."/>
            <person name="Pires J.C."/>
            <person name="King G.J."/>
            <person name="Brunel D."/>
            <person name="Delourme R."/>
            <person name="Renard M."/>
            <person name="Aury J.M."/>
            <person name="Adams K.L."/>
            <person name="Batley J."/>
            <person name="Snowdon R.J."/>
            <person name="Tost J."/>
            <person name="Edwards D."/>
            <person name="Zhou Y."/>
            <person name="Hua W."/>
            <person name="Sharpe A.G."/>
            <person name="Paterson A.H."/>
            <person name="Guan C."/>
            <person name="Wincker P."/>
        </authorList>
    </citation>
    <scope>NUCLEOTIDE SEQUENCE [LARGE SCALE GENOMIC DNA]</scope>
    <source>
        <strain evidence="3">cv. Darmor-bzh</strain>
    </source>
</reference>
<dbReference type="OMA" id="IEWIAED"/>
<evidence type="ECO:0000313" key="3">
    <source>
        <dbReference type="Proteomes" id="UP000028999"/>
    </source>
</evidence>
<keyword evidence="3" id="KW-1185">Reference proteome</keyword>
<organism evidence="2 3">
    <name type="scientific">Brassica napus</name>
    <name type="common">Rape</name>
    <dbReference type="NCBI Taxonomy" id="3708"/>
    <lineage>
        <taxon>Eukaryota</taxon>
        <taxon>Viridiplantae</taxon>
        <taxon>Streptophyta</taxon>
        <taxon>Embryophyta</taxon>
        <taxon>Tracheophyta</taxon>
        <taxon>Spermatophyta</taxon>
        <taxon>Magnoliopsida</taxon>
        <taxon>eudicotyledons</taxon>
        <taxon>Gunneridae</taxon>
        <taxon>Pentapetalae</taxon>
        <taxon>rosids</taxon>
        <taxon>malvids</taxon>
        <taxon>Brassicales</taxon>
        <taxon>Brassicaceae</taxon>
        <taxon>Brassiceae</taxon>
        <taxon>Brassica</taxon>
    </lineage>
</organism>
<dbReference type="PANTHER" id="PTHR33432:SF36">
    <property type="entry name" value="(RAPE) HYPOTHETICAL PROTEIN"/>
    <property type="match status" value="1"/>
</dbReference>
<dbReference type="Proteomes" id="UP000028999">
    <property type="component" value="Unassembled WGS sequence"/>
</dbReference>
<sequence>MSLIWFVHSRNHQRSTFIRQLNLNLRHYSTAELQLRYGIEEEMVEMLQIAPFTKESLAEAKIKLEALDEKDRERRRTPELKNNLEYYVYATKEKERLDSLKAIGSPISLRSEELTARPVAVDYTQKYPTEVKEIIKEWETNKTWLPKVKLDEVVYLILNSFNEFFSLGFPWSSSAKPISYRPSDQPPRGQVMTKYDPVEISPRDIEWIAEDHGAGNPYGYNGQANVLSRTTGPNNVLQKGSSLAKTSIKNELRPSQNGTGKRNHVDIRISRPTSVLIREVERVRGSHNPDPQEVEMAKRVLEEQEHALVGAITKLGDISKWRKWHVFSLQRSFD</sequence>
<name>A0A078I459_BRANA</name>
<dbReference type="InterPro" id="IPR033485">
    <property type="entry name" value="EMSY-LIKE_plant"/>
</dbReference>
<dbReference type="Gramene" id="CDY45580">
    <property type="protein sequence ID" value="CDY45580"/>
    <property type="gene ID" value="GSBRNA2T00082303001"/>
</dbReference>